<keyword evidence="9" id="KW-0175">Coiled coil</keyword>
<evidence type="ECO:0008006" key="11">
    <source>
        <dbReference type="Google" id="ProtNLM"/>
    </source>
</evidence>
<dbReference type="NCBIfam" id="TIGR02473">
    <property type="entry name" value="flagell_FliJ"/>
    <property type="match status" value="1"/>
</dbReference>
<dbReference type="GO" id="GO:0006935">
    <property type="term" value="P:chemotaxis"/>
    <property type="evidence" value="ECO:0007669"/>
    <property type="project" value="UniProtKB-KW"/>
</dbReference>
<dbReference type="InterPro" id="IPR012823">
    <property type="entry name" value="Flagell_FliJ"/>
</dbReference>
<accession>A0A645I3N8</accession>
<dbReference type="GO" id="GO:0005886">
    <property type="term" value="C:plasma membrane"/>
    <property type="evidence" value="ECO:0007669"/>
    <property type="project" value="UniProtKB-SubCell"/>
</dbReference>
<keyword evidence="8" id="KW-1006">Bacterial flagellum protein export</keyword>
<evidence type="ECO:0000256" key="8">
    <source>
        <dbReference type="ARBA" id="ARBA00023225"/>
    </source>
</evidence>
<dbReference type="GO" id="GO:0015031">
    <property type="term" value="P:protein transport"/>
    <property type="evidence" value="ECO:0007669"/>
    <property type="project" value="UniProtKB-KW"/>
</dbReference>
<feature type="coiled-coil region" evidence="9">
    <location>
        <begin position="74"/>
        <end position="132"/>
    </location>
</feature>
<name>A0A645I3N8_9ZZZZ</name>
<evidence type="ECO:0000256" key="3">
    <source>
        <dbReference type="ARBA" id="ARBA00022475"/>
    </source>
</evidence>
<dbReference type="GO" id="GO:0071973">
    <property type="term" value="P:bacterial-type flagellum-dependent cell motility"/>
    <property type="evidence" value="ECO:0007669"/>
    <property type="project" value="InterPro"/>
</dbReference>
<keyword evidence="3" id="KW-1003">Cell membrane</keyword>
<dbReference type="AlphaFoldDB" id="A0A645I3N8"/>
<evidence type="ECO:0000256" key="1">
    <source>
        <dbReference type="ARBA" id="ARBA00004413"/>
    </source>
</evidence>
<evidence type="ECO:0000313" key="10">
    <source>
        <dbReference type="EMBL" id="MPN45486.1"/>
    </source>
</evidence>
<evidence type="ECO:0000256" key="4">
    <source>
        <dbReference type="ARBA" id="ARBA00022500"/>
    </source>
</evidence>
<keyword evidence="7" id="KW-0472">Membrane</keyword>
<gene>
    <name evidence="10" type="ORF">SDC9_193053</name>
</gene>
<organism evidence="10">
    <name type="scientific">bioreactor metagenome</name>
    <dbReference type="NCBI Taxonomy" id="1076179"/>
    <lineage>
        <taxon>unclassified sequences</taxon>
        <taxon>metagenomes</taxon>
        <taxon>ecological metagenomes</taxon>
    </lineage>
</organism>
<evidence type="ECO:0000256" key="7">
    <source>
        <dbReference type="ARBA" id="ARBA00023136"/>
    </source>
</evidence>
<evidence type="ECO:0000256" key="2">
    <source>
        <dbReference type="ARBA" id="ARBA00022448"/>
    </source>
</evidence>
<keyword evidence="2" id="KW-0813">Transport</keyword>
<evidence type="ECO:0000256" key="9">
    <source>
        <dbReference type="SAM" id="Coils"/>
    </source>
</evidence>
<keyword evidence="6" id="KW-0653">Protein transport</keyword>
<proteinExistence type="predicted"/>
<protein>
    <recommendedName>
        <fullName evidence="11">Flagellar FliJ protein</fullName>
    </recommendedName>
</protein>
<evidence type="ECO:0000256" key="6">
    <source>
        <dbReference type="ARBA" id="ARBA00022927"/>
    </source>
</evidence>
<dbReference type="Pfam" id="PF02050">
    <property type="entry name" value="FliJ"/>
    <property type="match status" value="1"/>
</dbReference>
<keyword evidence="5" id="KW-1005">Bacterial flagellum biogenesis</keyword>
<dbReference type="Gene3D" id="1.10.287.1700">
    <property type="match status" value="1"/>
</dbReference>
<sequence length="147" mass="17810">MAQGYKFKLQKLLEIRETREEEMKIIFMEANREKLKVEQNLESLENNYYKYSTMDISSSTYERKIQQNYLNLLYSSIEATAVTLEEKTQELEEKRLDLVSAQVERKTVEILKEKQKKEFLEEQDRLEQLQNDEFALYGFVRQNRRSF</sequence>
<evidence type="ECO:0000256" key="5">
    <source>
        <dbReference type="ARBA" id="ARBA00022795"/>
    </source>
</evidence>
<dbReference type="GO" id="GO:0044781">
    <property type="term" value="P:bacterial-type flagellum organization"/>
    <property type="evidence" value="ECO:0007669"/>
    <property type="project" value="UniProtKB-KW"/>
</dbReference>
<comment type="subcellular location">
    <subcellularLocation>
        <location evidence="1">Cell membrane</location>
        <topology evidence="1">Peripheral membrane protein</topology>
        <orientation evidence="1">Cytoplasmic side</orientation>
    </subcellularLocation>
</comment>
<dbReference type="InterPro" id="IPR053716">
    <property type="entry name" value="Flag_assembly_chemotaxis_eff"/>
</dbReference>
<dbReference type="EMBL" id="VSSQ01105448">
    <property type="protein sequence ID" value="MPN45486.1"/>
    <property type="molecule type" value="Genomic_DNA"/>
</dbReference>
<reference evidence="10" key="1">
    <citation type="submission" date="2019-08" db="EMBL/GenBank/DDBJ databases">
        <authorList>
            <person name="Kucharzyk K."/>
            <person name="Murdoch R.W."/>
            <person name="Higgins S."/>
            <person name="Loffler F."/>
        </authorList>
    </citation>
    <scope>NUCLEOTIDE SEQUENCE</scope>
</reference>
<comment type="caution">
    <text evidence="10">The sequence shown here is derived from an EMBL/GenBank/DDBJ whole genome shotgun (WGS) entry which is preliminary data.</text>
</comment>
<dbReference type="GO" id="GO:0009288">
    <property type="term" value="C:bacterial-type flagellum"/>
    <property type="evidence" value="ECO:0007669"/>
    <property type="project" value="InterPro"/>
</dbReference>
<keyword evidence="4" id="KW-0145">Chemotaxis</keyword>